<keyword evidence="1" id="KW-1133">Transmembrane helix</keyword>
<organism evidence="2">
    <name type="scientific">marine sediment metagenome</name>
    <dbReference type="NCBI Taxonomy" id="412755"/>
    <lineage>
        <taxon>unclassified sequences</taxon>
        <taxon>metagenomes</taxon>
        <taxon>ecological metagenomes</taxon>
    </lineage>
</organism>
<comment type="caution">
    <text evidence="2">The sequence shown here is derived from an EMBL/GenBank/DDBJ whole genome shotgun (WGS) entry which is preliminary data.</text>
</comment>
<accession>X1F3F2</accession>
<feature type="non-terminal residue" evidence="2">
    <location>
        <position position="135"/>
    </location>
</feature>
<dbReference type="EMBL" id="BART01038228">
    <property type="protein sequence ID" value="GAH15338.1"/>
    <property type="molecule type" value="Genomic_DNA"/>
</dbReference>
<keyword evidence="1" id="KW-0812">Transmembrane</keyword>
<sequence>IISLIINKREFGLQLSIDDVVKIASGGALSFQVTLIDVNNNSVPIIGADVYIIIKDVRYNFMDNGDGNYSIHIGAIANTFFAPETIVASLYIEKANFTTESLSITAVVAIDEIFPGIPTFYFLLILFTILSFTGS</sequence>
<evidence type="ECO:0000256" key="1">
    <source>
        <dbReference type="SAM" id="Phobius"/>
    </source>
</evidence>
<gene>
    <name evidence="2" type="ORF">S01H4_63522</name>
</gene>
<name>X1F3F2_9ZZZZ</name>
<proteinExistence type="predicted"/>
<protein>
    <recommendedName>
        <fullName evidence="3">Invasin domain-containing protein</fullName>
    </recommendedName>
</protein>
<evidence type="ECO:0008006" key="3">
    <source>
        <dbReference type="Google" id="ProtNLM"/>
    </source>
</evidence>
<feature type="non-terminal residue" evidence="2">
    <location>
        <position position="1"/>
    </location>
</feature>
<feature type="transmembrane region" description="Helical" evidence="1">
    <location>
        <begin position="113"/>
        <end position="132"/>
    </location>
</feature>
<reference evidence="2" key="1">
    <citation type="journal article" date="2014" name="Front. Microbiol.">
        <title>High frequency of phylogenetically diverse reductive dehalogenase-homologous genes in deep subseafloor sedimentary metagenomes.</title>
        <authorList>
            <person name="Kawai M."/>
            <person name="Futagami T."/>
            <person name="Toyoda A."/>
            <person name="Takaki Y."/>
            <person name="Nishi S."/>
            <person name="Hori S."/>
            <person name="Arai W."/>
            <person name="Tsubouchi T."/>
            <person name="Morono Y."/>
            <person name="Uchiyama I."/>
            <person name="Ito T."/>
            <person name="Fujiyama A."/>
            <person name="Inagaki F."/>
            <person name="Takami H."/>
        </authorList>
    </citation>
    <scope>NUCLEOTIDE SEQUENCE</scope>
    <source>
        <strain evidence="2">Expedition CK06-06</strain>
    </source>
</reference>
<dbReference type="AlphaFoldDB" id="X1F3F2"/>
<feature type="transmembrane region" description="Helical" evidence="1">
    <location>
        <begin position="69"/>
        <end position="92"/>
    </location>
</feature>
<evidence type="ECO:0000313" key="2">
    <source>
        <dbReference type="EMBL" id="GAH15338.1"/>
    </source>
</evidence>
<keyword evidence="1" id="KW-0472">Membrane</keyword>